<dbReference type="AlphaFoldDB" id="T0RLG6"/>
<evidence type="ECO:0000256" key="1">
    <source>
        <dbReference type="SAM" id="MobiDB-lite"/>
    </source>
</evidence>
<protein>
    <recommendedName>
        <fullName evidence="6">EGF-like domain-containing protein</fullName>
    </recommendedName>
</protein>
<feature type="chain" id="PRO_5004584066" description="EGF-like domain-containing protein" evidence="3">
    <location>
        <begin position="19"/>
        <end position="158"/>
    </location>
</feature>
<keyword evidence="5" id="KW-1185">Reference proteome</keyword>
<organism evidence="4 5">
    <name type="scientific">Saprolegnia diclina (strain VS20)</name>
    <dbReference type="NCBI Taxonomy" id="1156394"/>
    <lineage>
        <taxon>Eukaryota</taxon>
        <taxon>Sar</taxon>
        <taxon>Stramenopiles</taxon>
        <taxon>Oomycota</taxon>
        <taxon>Saprolegniomycetes</taxon>
        <taxon>Saprolegniales</taxon>
        <taxon>Saprolegniaceae</taxon>
        <taxon>Saprolegnia</taxon>
    </lineage>
</organism>
<accession>T0RLG6</accession>
<dbReference type="Proteomes" id="UP000030762">
    <property type="component" value="Unassembled WGS sequence"/>
</dbReference>
<evidence type="ECO:0008006" key="6">
    <source>
        <dbReference type="Google" id="ProtNLM"/>
    </source>
</evidence>
<dbReference type="RefSeq" id="XP_008613266.1">
    <property type="nucleotide sequence ID" value="XM_008615044.1"/>
</dbReference>
<dbReference type="GeneID" id="19949857"/>
<evidence type="ECO:0000256" key="2">
    <source>
        <dbReference type="SAM" id="Phobius"/>
    </source>
</evidence>
<reference evidence="4 5" key="1">
    <citation type="submission" date="2012-04" db="EMBL/GenBank/DDBJ databases">
        <title>The Genome Sequence of Saprolegnia declina VS20.</title>
        <authorList>
            <consortium name="The Broad Institute Genome Sequencing Platform"/>
            <person name="Russ C."/>
            <person name="Nusbaum C."/>
            <person name="Tyler B."/>
            <person name="van West P."/>
            <person name="Dieguez-Uribeondo J."/>
            <person name="de Bruijn I."/>
            <person name="Tripathy S."/>
            <person name="Jiang R."/>
            <person name="Young S.K."/>
            <person name="Zeng Q."/>
            <person name="Gargeya S."/>
            <person name="Fitzgerald M."/>
            <person name="Haas B."/>
            <person name="Abouelleil A."/>
            <person name="Alvarado L."/>
            <person name="Arachchi H.M."/>
            <person name="Berlin A."/>
            <person name="Chapman S.B."/>
            <person name="Goldberg J."/>
            <person name="Griggs A."/>
            <person name="Gujja S."/>
            <person name="Hansen M."/>
            <person name="Howarth C."/>
            <person name="Imamovic A."/>
            <person name="Larimer J."/>
            <person name="McCowen C."/>
            <person name="Montmayeur A."/>
            <person name="Murphy C."/>
            <person name="Neiman D."/>
            <person name="Pearson M."/>
            <person name="Priest M."/>
            <person name="Roberts A."/>
            <person name="Saif S."/>
            <person name="Shea T."/>
            <person name="Sisk P."/>
            <person name="Sykes S."/>
            <person name="Wortman J."/>
            <person name="Nusbaum C."/>
            <person name="Birren B."/>
        </authorList>
    </citation>
    <scope>NUCLEOTIDE SEQUENCE [LARGE SCALE GENOMIC DNA]</scope>
    <source>
        <strain evidence="4 5">VS20</strain>
    </source>
</reference>
<dbReference type="OMA" id="CEQCRLT"/>
<name>T0RLG6_SAPDV</name>
<sequence length="158" mass="17040">MHLALWLLVLLVAMAVDAIANGCEQCRLTGQCAQAAYHNVSGHYCGEYLSHNDNSTVLCCCPTGRLCNATTTTCNCARPTTTNEATVTTPLVCLAAFFLVFFSGLIWCSSQRSTAVHDASSYVLYKDTDSTESSARESEIGDFIGSHNDNASKQLKVQ</sequence>
<dbReference type="OrthoDB" id="10423829at2759"/>
<evidence type="ECO:0000313" key="5">
    <source>
        <dbReference type="Proteomes" id="UP000030762"/>
    </source>
</evidence>
<dbReference type="InParanoid" id="T0RLG6"/>
<feature type="compositionally biased region" description="Polar residues" evidence="1">
    <location>
        <begin position="147"/>
        <end position="158"/>
    </location>
</feature>
<evidence type="ECO:0000256" key="3">
    <source>
        <dbReference type="SAM" id="SignalP"/>
    </source>
</evidence>
<proteinExistence type="predicted"/>
<keyword evidence="2" id="KW-0812">Transmembrane</keyword>
<dbReference type="EMBL" id="JH767160">
    <property type="protein sequence ID" value="EQC33143.1"/>
    <property type="molecule type" value="Genomic_DNA"/>
</dbReference>
<keyword evidence="3" id="KW-0732">Signal</keyword>
<evidence type="ECO:0000313" key="4">
    <source>
        <dbReference type="EMBL" id="EQC33143.1"/>
    </source>
</evidence>
<gene>
    <name evidence="4" type="ORF">SDRG_09130</name>
</gene>
<feature type="region of interest" description="Disordered" evidence="1">
    <location>
        <begin position="131"/>
        <end position="158"/>
    </location>
</feature>
<dbReference type="VEuPathDB" id="FungiDB:SDRG_09130"/>
<feature type="transmembrane region" description="Helical" evidence="2">
    <location>
        <begin position="87"/>
        <end position="108"/>
    </location>
</feature>
<keyword evidence="2" id="KW-0472">Membrane</keyword>
<keyword evidence="2" id="KW-1133">Transmembrane helix</keyword>
<feature type="signal peptide" evidence="3">
    <location>
        <begin position="1"/>
        <end position="18"/>
    </location>
</feature>